<dbReference type="Proteomes" id="UP000254060">
    <property type="component" value="Unassembled WGS sequence"/>
</dbReference>
<protein>
    <recommendedName>
        <fullName evidence="7">Flagellar protein FliT</fullName>
    </recommendedName>
</protein>
<gene>
    <name evidence="8" type="ORF">NCTC13163_00862</name>
</gene>
<evidence type="ECO:0000256" key="1">
    <source>
        <dbReference type="ARBA" id="ARBA00004514"/>
    </source>
</evidence>
<evidence type="ECO:0000256" key="4">
    <source>
        <dbReference type="ARBA" id="ARBA00023186"/>
    </source>
</evidence>
<dbReference type="AlphaFoldDB" id="A0A377FSS1"/>
<keyword evidence="8" id="KW-0966">Cell projection</keyword>
<accession>A0A377FSS1</accession>
<evidence type="ECO:0000256" key="3">
    <source>
        <dbReference type="ARBA" id="ARBA00022795"/>
    </source>
</evidence>
<dbReference type="EMBL" id="UGGP01000001">
    <property type="protein sequence ID" value="STO07515.1"/>
    <property type="molecule type" value="Genomic_DNA"/>
</dbReference>
<comment type="similarity">
    <text evidence="6">Belongs to the bacillales FliT family.</text>
</comment>
<dbReference type="OrthoDB" id="2353131at2"/>
<evidence type="ECO:0000313" key="9">
    <source>
        <dbReference type="Proteomes" id="UP000254060"/>
    </source>
</evidence>
<evidence type="ECO:0000313" key="8">
    <source>
        <dbReference type="EMBL" id="STO07515.1"/>
    </source>
</evidence>
<keyword evidence="3" id="KW-1005">Bacterial flagellum biogenesis</keyword>
<keyword evidence="8" id="KW-0282">Flagellum</keyword>
<evidence type="ECO:0000256" key="2">
    <source>
        <dbReference type="ARBA" id="ARBA00022490"/>
    </source>
</evidence>
<reference evidence="8 9" key="1">
    <citation type="submission" date="2018-06" db="EMBL/GenBank/DDBJ databases">
        <authorList>
            <consortium name="Pathogen Informatics"/>
            <person name="Doyle S."/>
        </authorList>
    </citation>
    <scope>NUCLEOTIDE SEQUENCE [LARGE SCALE GENOMIC DNA]</scope>
    <source>
        <strain evidence="8 9">NCTC13163</strain>
    </source>
</reference>
<organism evidence="8 9">
    <name type="scientific">Exiguobacterium aurantiacum</name>
    <dbReference type="NCBI Taxonomy" id="33987"/>
    <lineage>
        <taxon>Bacteria</taxon>
        <taxon>Bacillati</taxon>
        <taxon>Bacillota</taxon>
        <taxon>Bacilli</taxon>
        <taxon>Bacillales</taxon>
        <taxon>Bacillales Family XII. Incertae Sedis</taxon>
        <taxon>Exiguobacterium</taxon>
    </lineage>
</organism>
<comment type="function">
    <text evidence="5">May act as an export chaperone for the filament capping protein FliD.</text>
</comment>
<keyword evidence="2" id="KW-0963">Cytoplasm</keyword>
<evidence type="ECO:0000256" key="7">
    <source>
        <dbReference type="ARBA" id="ARBA00093797"/>
    </source>
</evidence>
<dbReference type="STRING" id="1397694.GCA_000702585_01376"/>
<dbReference type="Pfam" id="PF05400">
    <property type="entry name" value="FliT"/>
    <property type="match status" value="1"/>
</dbReference>
<evidence type="ECO:0000256" key="6">
    <source>
        <dbReference type="ARBA" id="ARBA00093785"/>
    </source>
</evidence>
<dbReference type="RefSeq" id="WP_029334565.1">
    <property type="nucleotide sequence ID" value="NZ_UGGP01000001.1"/>
</dbReference>
<sequence>MRPIDEIILKTQRLKDLLAQVPEEPTYDTWMDQIHELLDDREQLLAAHGPDLQAADQTVIRQLVDDSQKIARLIEAEHQRLGMTLGTARQERKAVKTYVDPYEDVDSNFSGLFDQQT</sequence>
<name>A0A377FSS1_9BACL</name>
<comment type="subcellular location">
    <subcellularLocation>
        <location evidence="1">Cytoplasm</location>
        <location evidence="1">Cytosol</location>
    </subcellularLocation>
</comment>
<keyword evidence="4" id="KW-0143">Chaperone</keyword>
<evidence type="ECO:0000256" key="5">
    <source>
        <dbReference type="ARBA" id="ARBA00093765"/>
    </source>
</evidence>
<keyword evidence="8" id="KW-0969">Cilium</keyword>
<proteinExistence type="inferred from homology"/>
<dbReference type="InterPro" id="IPR008622">
    <property type="entry name" value="FliT"/>
</dbReference>